<reference evidence="8" key="1">
    <citation type="submission" date="2021-05" db="EMBL/GenBank/DDBJ databases">
        <authorList>
            <person name="Alioto T."/>
            <person name="Alioto T."/>
            <person name="Gomez Garrido J."/>
        </authorList>
    </citation>
    <scope>NUCLEOTIDE SEQUENCE</scope>
</reference>
<comment type="subcellular location">
    <subcellularLocation>
        <location evidence="1">Nucleus</location>
    </subcellularLocation>
</comment>
<keyword evidence="5" id="KW-0862">Zinc</keyword>
<dbReference type="InterPro" id="IPR036028">
    <property type="entry name" value="SH3-like_dom_sf"/>
</dbReference>
<keyword evidence="3" id="KW-0677">Repeat</keyword>
<feature type="region of interest" description="Disordered" evidence="7">
    <location>
        <begin position="27"/>
        <end position="64"/>
    </location>
</feature>
<dbReference type="SUPFAM" id="SSF50044">
    <property type="entry name" value="SH3-domain"/>
    <property type="match status" value="1"/>
</dbReference>
<feature type="compositionally biased region" description="Basic residues" evidence="7">
    <location>
        <begin position="421"/>
        <end position="442"/>
    </location>
</feature>
<dbReference type="EMBL" id="HBUE01167821">
    <property type="protein sequence ID" value="CAG6513502.1"/>
    <property type="molecule type" value="Transcribed_RNA"/>
</dbReference>
<evidence type="ECO:0000256" key="5">
    <source>
        <dbReference type="ARBA" id="ARBA00022833"/>
    </source>
</evidence>
<dbReference type="GO" id="GO:0008270">
    <property type="term" value="F:zinc ion binding"/>
    <property type="evidence" value="ECO:0007669"/>
    <property type="project" value="UniProtKB-KW"/>
</dbReference>
<dbReference type="InterPro" id="IPR050888">
    <property type="entry name" value="ZnF_C2H2-type_TF"/>
</dbReference>
<proteinExistence type="predicted"/>
<evidence type="ECO:0000256" key="1">
    <source>
        <dbReference type="ARBA" id="ARBA00004123"/>
    </source>
</evidence>
<dbReference type="GO" id="GO:0005634">
    <property type="term" value="C:nucleus"/>
    <property type="evidence" value="ECO:0007669"/>
    <property type="project" value="UniProtKB-SubCell"/>
</dbReference>
<organism evidence="8">
    <name type="scientific">Culex pipiens</name>
    <name type="common">House mosquito</name>
    <dbReference type="NCBI Taxonomy" id="7175"/>
    <lineage>
        <taxon>Eukaryota</taxon>
        <taxon>Metazoa</taxon>
        <taxon>Ecdysozoa</taxon>
        <taxon>Arthropoda</taxon>
        <taxon>Hexapoda</taxon>
        <taxon>Insecta</taxon>
        <taxon>Pterygota</taxon>
        <taxon>Neoptera</taxon>
        <taxon>Endopterygota</taxon>
        <taxon>Diptera</taxon>
        <taxon>Nematocera</taxon>
        <taxon>Culicoidea</taxon>
        <taxon>Culicidae</taxon>
        <taxon>Culicinae</taxon>
        <taxon>Culicini</taxon>
        <taxon>Culex</taxon>
        <taxon>Culex</taxon>
    </lineage>
</organism>
<evidence type="ECO:0000256" key="4">
    <source>
        <dbReference type="ARBA" id="ARBA00022771"/>
    </source>
</evidence>
<keyword evidence="4" id="KW-0863">Zinc-finger</keyword>
<keyword evidence="2" id="KW-0479">Metal-binding</keyword>
<feature type="compositionally biased region" description="Acidic residues" evidence="7">
    <location>
        <begin position="240"/>
        <end position="259"/>
    </location>
</feature>
<protein>
    <submittedName>
        <fullName evidence="8">(northern house mosquito) hypothetical protein</fullName>
    </submittedName>
</protein>
<feature type="region of interest" description="Disordered" evidence="7">
    <location>
        <begin position="234"/>
        <end position="262"/>
    </location>
</feature>
<accession>A0A8D8DP44</accession>
<keyword evidence="6" id="KW-0539">Nucleus</keyword>
<feature type="region of interest" description="Disordered" evidence="7">
    <location>
        <begin position="405"/>
        <end position="464"/>
    </location>
</feature>
<name>A0A8D8DP44_CULPI</name>
<evidence type="ECO:0000256" key="6">
    <source>
        <dbReference type="ARBA" id="ARBA00023242"/>
    </source>
</evidence>
<feature type="region of interest" description="Disordered" evidence="7">
    <location>
        <begin position="499"/>
        <end position="529"/>
    </location>
</feature>
<sequence length="559" mass="63344">MSYNNLHLRIPCFAVTVGTCNTMKKKKKSSAESPAEGSAKGSAESPAQGLKRKKAKKQSTVGGSASLKSRKRLLYDRNVTVLVMWTLGKEWVKCRIGNRFGKIRNHHLVQIKSARKVFPTKYMGRTRDMHWFCSLCGMEFNIKEDFNTHVLKYYMGKCNLKPKCNKCSYVFNDQATYNAHKESSCLNRIEQKRRVCNLCQKRFVLRNSLVVHERKNKCYVRVIAVEGEGGDDLIVAEPTVEQDEPEESEESSSSDEEENTSDRLVGSMADVIGDQIPMPGTRELKVEEGDLVYVYDKTGNEWVWCNNGTEFGLVNVNLLVPTFEGSEFNIRNIDCKHCEKFLPTAHSVTNHIQKYPQGDCAKDLKKCSKCEKVMQPHNHKAGNCQPSYFALKRLAARQRALNVASDSKCDGEVEKPDTLKKCKKGPPRSRPRALRKSTRRGPPRGQDHRQGDLEDGPQPQPTTVDSVATFATMSVEQVKVTASCVDDVVEMMEVEKEVEMEPRTLRSSNPPRALPKGPPKFRPKPLRKYTRRDPLKALSTVQDQDGPQPQHVFFFVFFT</sequence>
<evidence type="ECO:0000256" key="3">
    <source>
        <dbReference type="ARBA" id="ARBA00022737"/>
    </source>
</evidence>
<evidence type="ECO:0000256" key="2">
    <source>
        <dbReference type="ARBA" id="ARBA00022723"/>
    </source>
</evidence>
<feature type="compositionally biased region" description="Low complexity" evidence="7">
    <location>
        <begin position="31"/>
        <end position="47"/>
    </location>
</feature>
<evidence type="ECO:0000256" key="7">
    <source>
        <dbReference type="SAM" id="MobiDB-lite"/>
    </source>
</evidence>
<dbReference type="AlphaFoldDB" id="A0A8D8DP44"/>
<dbReference type="InterPro" id="IPR036236">
    <property type="entry name" value="Znf_C2H2_sf"/>
</dbReference>
<feature type="compositionally biased region" description="Basic and acidic residues" evidence="7">
    <location>
        <begin position="407"/>
        <end position="420"/>
    </location>
</feature>
<dbReference type="PANTHER" id="PTHR24406">
    <property type="entry name" value="TRANSCRIPTIONAL REPRESSOR CTCFL-RELATED"/>
    <property type="match status" value="1"/>
</dbReference>
<dbReference type="EMBL" id="HBUE01273151">
    <property type="protein sequence ID" value="CAG6564972.1"/>
    <property type="molecule type" value="Transcribed_RNA"/>
</dbReference>
<feature type="compositionally biased region" description="Basic residues" evidence="7">
    <location>
        <begin position="519"/>
        <end position="529"/>
    </location>
</feature>
<dbReference type="SUPFAM" id="SSF57667">
    <property type="entry name" value="beta-beta-alpha zinc fingers"/>
    <property type="match status" value="1"/>
</dbReference>
<evidence type="ECO:0000313" key="8">
    <source>
        <dbReference type="EMBL" id="CAG6513502.1"/>
    </source>
</evidence>